<organism evidence="1 2">
    <name type="scientific">Cyclospora cayetanensis</name>
    <dbReference type="NCBI Taxonomy" id="88456"/>
    <lineage>
        <taxon>Eukaryota</taxon>
        <taxon>Sar</taxon>
        <taxon>Alveolata</taxon>
        <taxon>Apicomplexa</taxon>
        <taxon>Conoidasida</taxon>
        <taxon>Coccidia</taxon>
        <taxon>Eucoccidiorida</taxon>
        <taxon>Eimeriorina</taxon>
        <taxon>Eimeriidae</taxon>
        <taxon>Cyclospora</taxon>
    </lineage>
</organism>
<proteinExistence type="predicted"/>
<comment type="caution">
    <text evidence="1">The sequence shown here is derived from an EMBL/GenBank/DDBJ whole genome shotgun (WGS) entry which is preliminary data.</text>
</comment>
<protein>
    <submittedName>
        <fullName evidence="1">Uncharacterized protein</fullName>
    </submittedName>
</protein>
<dbReference type="InParanoid" id="A0A1D3CUJ0"/>
<accession>A0A1D3CUJ0</accession>
<dbReference type="Proteomes" id="UP000095192">
    <property type="component" value="Unassembled WGS sequence"/>
</dbReference>
<name>A0A1D3CUJ0_9EIME</name>
<dbReference type="VEuPathDB" id="ToxoDB:cyc_01189"/>
<evidence type="ECO:0000313" key="1">
    <source>
        <dbReference type="EMBL" id="OEH74870.1"/>
    </source>
</evidence>
<dbReference type="AlphaFoldDB" id="A0A1D3CUJ0"/>
<gene>
    <name evidence="1" type="ORF">cyc_01189</name>
</gene>
<dbReference type="EMBL" id="JROU02001899">
    <property type="protein sequence ID" value="OEH74870.1"/>
    <property type="molecule type" value="Genomic_DNA"/>
</dbReference>
<reference evidence="1 2" key="1">
    <citation type="journal article" date="2016" name="BMC Genomics">
        <title>Comparative genomics reveals Cyclospora cayetanensis possesses coccidia-like metabolism and invasion components but unique surface antigens.</title>
        <authorList>
            <person name="Liu S."/>
            <person name="Wang L."/>
            <person name="Zheng H."/>
            <person name="Xu Z."/>
            <person name="Roellig D.M."/>
            <person name="Li N."/>
            <person name="Frace M.A."/>
            <person name="Tang K."/>
            <person name="Arrowood M.J."/>
            <person name="Moss D.M."/>
            <person name="Zhang L."/>
            <person name="Feng Y."/>
            <person name="Xiao L."/>
        </authorList>
    </citation>
    <scope>NUCLEOTIDE SEQUENCE [LARGE SCALE GENOMIC DNA]</scope>
    <source>
        <strain evidence="1 2">CHN_HEN01</strain>
    </source>
</reference>
<keyword evidence="2" id="KW-1185">Reference proteome</keyword>
<evidence type="ECO:0000313" key="2">
    <source>
        <dbReference type="Proteomes" id="UP000095192"/>
    </source>
</evidence>
<sequence length="85" mass="9239">MEDVHRRIADRICVLYREKNGGEGRESCTGLQAAYRSRLGIATGAMGEREALQETPPALTRVFSACVATRPLSRGQGALAALRIH</sequence>